<dbReference type="STRING" id="765257.A0A0C9ZPF4"/>
<organism evidence="2 3">
    <name type="scientific">Pisolithus microcarpus 441</name>
    <dbReference type="NCBI Taxonomy" id="765257"/>
    <lineage>
        <taxon>Eukaryota</taxon>
        <taxon>Fungi</taxon>
        <taxon>Dikarya</taxon>
        <taxon>Basidiomycota</taxon>
        <taxon>Agaricomycotina</taxon>
        <taxon>Agaricomycetes</taxon>
        <taxon>Agaricomycetidae</taxon>
        <taxon>Boletales</taxon>
        <taxon>Sclerodermatineae</taxon>
        <taxon>Pisolithaceae</taxon>
        <taxon>Pisolithus</taxon>
    </lineage>
</organism>
<reference evidence="3" key="2">
    <citation type="submission" date="2015-01" db="EMBL/GenBank/DDBJ databases">
        <title>Evolutionary Origins and Diversification of the Mycorrhizal Mutualists.</title>
        <authorList>
            <consortium name="DOE Joint Genome Institute"/>
            <consortium name="Mycorrhizal Genomics Consortium"/>
            <person name="Kohler A."/>
            <person name="Kuo A."/>
            <person name="Nagy L.G."/>
            <person name="Floudas D."/>
            <person name="Copeland A."/>
            <person name="Barry K.W."/>
            <person name="Cichocki N."/>
            <person name="Veneault-Fourrey C."/>
            <person name="LaButti K."/>
            <person name="Lindquist E.A."/>
            <person name="Lipzen A."/>
            <person name="Lundell T."/>
            <person name="Morin E."/>
            <person name="Murat C."/>
            <person name="Riley R."/>
            <person name="Ohm R."/>
            <person name="Sun H."/>
            <person name="Tunlid A."/>
            <person name="Henrissat B."/>
            <person name="Grigoriev I.V."/>
            <person name="Hibbett D.S."/>
            <person name="Martin F."/>
        </authorList>
    </citation>
    <scope>NUCLEOTIDE SEQUENCE [LARGE SCALE GENOMIC DNA]</scope>
    <source>
        <strain evidence="3">441</strain>
    </source>
</reference>
<evidence type="ECO:0000313" key="3">
    <source>
        <dbReference type="Proteomes" id="UP000054018"/>
    </source>
</evidence>
<dbReference type="HOGENOM" id="CLU_750303_0_0_1"/>
<evidence type="ECO:0000256" key="1">
    <source>
        <dbReference type="SAM" id="MobiDB-lite"/>
    </source>
</evidence>
<dbReference type="OrthoDB" id="3269405at2759"/>
<proteinExistence type="predicted"/>
<feature type="compositionally biased region" description="Pro residues" evidence="1">
    <location>
        <begin position="53"/>
        <end position="63"/>
    </location>
</feature>
<sequence>MGDFQEQFPGLHDKGDSLQFLLDFDYPPYIGGDTPLAPMDLLDANDYNIPFPFLPTSPGPSPPNDRGSVSPTNLHIDTRLTLNPSYDKSPAISTPVLGPVMDNQLPTIHIHPSPQPVENNLSVTPVSQAESPLWSVSPVSPVSPIPSAQVDQCNDDDDEVDEAMLPHVTQWFWVQRFADIATGTRIFVPQRIYRPYTEADQKRYITDCELKQTIYFLSSNPYEFGLTLDNAIKSKHKDLQDKDDPMFAGCGPSVSIRVEWPGYRSWTKQIPTNDFKTPKGPITRAKLAKNLANCVKRFIEWAAKQPMETNADRRWKVGPKHIKVEDLMLVSLHHVSKGSWQPQLRLRRPLPELTTHRPKGIAATTSMIL</sequence>
<dbReference type="EMBL" id="KN833749">
    <property type="protein sequence ID" value="KIK21653.1"/>
    <property type="molecule type" value="Genomic_DNA"/>
</dbReference>
<evidence type="ECO:0000313" key="2">
    <source>
        <dbReference type="EMBL" id="KIK21653.1"/>
    </source>
</evidence>
<name>A0A0C9ZPF4_9AGAM</name>
<keyword evidence="3" id="KW-1185">Reference proteome</keyword>
<reference evidence="2 3" key="1">
    <citation type="submission" date="2014-04" db="EMBL/GenBank/DDBJ databases">
        <authorList>
            <consortium name="DOE Joint Genome Institute"/>
            <person name="Kuo A."/>
            <person name="Kohler A."/>
            <person name="Costa M.D."/>
            <person name="Nagy L.G."/>
            <person name="Floudas D."/>
            <person name="Copeland A."/>
            <person name="Barry K.W."/>
            <person name="Cichocki N."/>
            <person name="Veneault-Fourrey C."/>
            <person name="LaButti K."/>
            <person name="Lindquist E.A."/>
            <person name="Lipzen A."/>
            <person name="Lundell T."/>
            <person name="Morin E."/>
            <person name="Murat C."/>
            <person name="Sun H."/>
            <person name="Tunlid A."/>
            <person name="Henrissat B."/>
            <person name="Grigoriev I.V."/>
            <person name="Hibbett D.S."/>
            <person name="Martin F."/>
            <person name="Nordberg H.P."/>
            <person name="Cantor M.N."/>
            <person name="Hua S.X."/>
        </authorList>
    </citation>
    <scope>NUCLEOTIDE SEQUENCE [LARGE SCALE GENOMIC DNA]</scope>
    <source>
        <strain evidence="2 3">441</strain>
    </source>
</reference>
<feature type="region of interest" description="Disordered" evidence="1">
    <location>
        <begin position="53"/>
        <end position="73"/>
    </location>
</feature>
<dbReference type="Proteomes" id="UP000054018">
    <property type="component" value="Unassembled WGS sequence"/>
</dbReference>
<gene>
    <name evidence="2" type="ORF">PISMIDRAFT_681116</name>
</gene>
<dbReference type="AlphaFoldDB" id="A0A0C9ZPF4"/>
<accession>A0A0C9ZPF4</accession>
<protein>
    <submittedName>
        <fullName evidence="2">Uncharacterized protein</fullName>
    </submittedName>
</protein>